<evidence type="ECO:0000256" key="2">
    <source>
        <dbReference type="ARBA" id="ARBA00008857"/>
    </source>
</evidence>
<dbReference type="InterPro" id="IPR004107">
    <property type="entry name" value="Integrase_SAM-like_N"/>
</dbReference>
<protein>
    <submittedName>
        <fullName evidence="6">Site-specific integrase</fullName>
    </submittedName>
</protein>
<evidence type="ECO:0000256" key="1">
    <source>
        <dbReference type="ARBA" id="ARBA00003283"/>
    </source>
</evidence>
<dbReference type="InterPro" id="IPR013762">
    <property type="entry name" value="Integrase-like_cat_sf"/>
</dbReference>
<dbReference type="GO" id="GO:0006310">
    <property type="term" value="P:DNA recombination"/>
    <property type="evidence" value="ECO:0007669"/>
    <property type="project" value="UniProtKB-KW"/>
</dbReference>
<organism evidence="6 7">
    <name type="scientific">Lachnoanaerobaculum umeaense</name>
    <dbReference type="NCBI Taxonomy" id="617123"/>
    <lineage>
        <taxon>Bacteria</taxon>
        <taxon>Bacillati</taxon>
        <taxon>Bacillota</taxon>
        <taxon>Clostridia</taxon>
        <taxon>Lachnospirales</taxon>
        <taxon>Lachnospiraceae</taxon>
        <taxon>Lachnoanaerobaculum</taxon>
    </lineage>
</organism>
<evidence type="ECO:0000256" key="4">
    <source>
        <dbReference type="ARBA" id="ARBA00023125"/>
    </source>
</evidence>
<dbReference type="InterPro" id="IPR050090">
    <property type="entry name" value="Tyrosine_recombinase_XerCD"/>
</dbReference>
<dbReference type="PANTHER" id="PTHR30349:SF41">
    <property type="entry name" value="INTEGRASE_RECOMBINASE PROTEIN MJ0367-RELATED"/>
    <property type="match status" value="1"/>
</dbReference>
<dbReference type="RefSeq" id="WP_111524560.1">
    <property type="nucleotide sequence ID" value="NZ_CP032364.1"/>
</dbReference>
<dbReference type="Gene3D" id="1.10.443.10">
    <property type="entry name" value="Intergrase catalytic core"/>
    <property type="match status" value="1"/>
</dbReference>
<dbReference type="InterPro" id="IPR002104">
    <property type="entry name" value="Integrase_catalytic"/>
</dbReference>
<dbReference type="Gene3D" id="1.10.150.130">
    <property type="match status" value="1"/>
</dbReference>
<comment type="similarity">
    <text evidence="2">Belongs to the 'phage' integrase family.</text>
</comment>
<dbReference type="SUPFAM" id="SSF56349">
    <property type="entry name" value="DNA breaking-rejoining enzymes"/>
    <property type="match status" value="1"/>
</dbReference>
<dbReference type="AlphaFoldDB" id="A0A385Q128"/>
<dbReference type="GO" id="GO:0003677">
    <property type="term" value="F:DNA binding"/>
    <property type="evidence" value="ECO:0007669"/>
    <property type="project" value="UniProtKB-UniRule"/>
</dbReference>
<dbReference type="PROSITE" id="PS51900">
    <property type="entry name" value="CB"/>
    <property type="match status" value="1"/>
</dbReference>
<evidence type="ECO:0000313" key="6">
    <source>
        <dbReference type="EMBL" id="AYB00102.1"/>
    </source>
</evidence>
<dbReference type="CDD" id="cd01189">
    <property type="entry name" value="INT_ICEBs1_C_like"/>
    <property type="match status" value="1"/>
</dbReference>
<dbReference type="Pfam" id="PF14659">
    <property type="entry name" value="Phage_int_SAM_3"/>
    <property type="match status" value="1"/>
</dbReference>
<reference evidence="6 7" key="1">
    <citation type="submission" date="2018-09" db="EMBL/GenBank/DDBJ databases">
        <title>Genome sequencing of Lachnoanaerobaculum umeaense DSM 23576.</title>
        <authorList>
            <person name="Kook J.-K."/>
            <person name="Park S.-N."/>
            <person name="Lim Y.K."/>
        </authorList>
    </citation>
    <scope>NUCLEOTIDE SEQUENCE [LARGE SCALE GENOMIC DNA]</scope>
    <source>
        <strain evidence="7">DSM 23576 \ CCUG 58757</strain>
    </source>
</reference>
<dbReference type="PANTHER" id="PTHR30349">
    <property type="entry name" value="PHAGE INTEGRASE-RELATED"/>
    <property type="match status" value="1"/>
</dbReference>
<evidence type="ECO:0000256" key="5">
    <source>
        <dbReference type="ARBA" id="ARBA00023172"/>
    </source>
</evidence>
<keyword evidence="4" id="KW-0238">DNA-binding</keyword>
<keyword evidence="7" id="KW-1185">Reference proteome</keyword>
<dbReference type="InterPro" id="IPR044068">
    <property type="entry name" value="CB"/>
</dbReference>
<keyword evidence="3" id="KW-0229">DNA integration</keyword>
<dbReference type="GO" id="GO:0015074">
    <property type="term" value="P:DNA integration"/>
    <property type="evidence" value="ECO:0007669"/>
    <property type="project" value="UniProtKB-KW"/>
</dbReference>
<dbReference type="InterPro" id="IPR010998">
    <property type="entry name" value="Integrase_recombinase_N"/>
</dbReference>
<name>A0A385Q128_9FIRM</name>
<proteinExistence type="inferred from homology"/>
<dbReference type="Pfam" id="PF00589">
    <property type="entry name" value="Phage_integrase"/>
    <property type="match status" value="1"/>
</dbReference>
<evidence type="ECO:0000256" key="3">
    <source>
        <dbReference type="ARBA" id="ARBA00022908"/>
    </source>
</evidence>
<dbReference type="EMBL" id="CP032364">
    <property type="protein sequence ID" value="AYB00102.1"/>
    <property type="molecule type" value="Genomic_DNA"/>
</dbReference>
<sequence>MAKAKYSKGKDGYFRAKVWDGTYNPDGSKHRINLTSKKSSADLEKKVNEFNLKVQNAEFTPQADDTFYDYALMWLDTFKTTKELATYKMYETIINKYFSDFRIIKVQSITRHHIQNLLNDNADKPRTCQKIALTFKQIIKSAIKDSILTQGSYLILCDGLLLPKYKAKERRPLTKAEVSAIKAAHFTDTEKCLVYILYSCGLRREEVLALTVSDIDLEGSNLSVNKALAFDGNKSYIKGTKSHRGNRSVPLTPDLKEFLQGYLKGCRYYLFEREDGTPYKLHQYKDTWKSIRAKIESLDPTSEGLTAHIFRHNYCTRLCYQVPTLSTKMIAKLLGDSEKMVLDIYSHILEEKEDAQTAVSNEFSL</sequence>
<comment type="function">
    <text evidence="1">Site-specific tyrosine recombinase, which acts by catalyzing the cutting and rejoining of the recombining DNA molecules.</text>
</comment>
<dbReference type="Proteomes" id="UP000265562">
    <property type="component" value="Chromosome"/>
</dbReference>
<dbReference type="PROSITE" id="PS51898">
    <property type="entry name" value="TYR_RECOMBINASE"/>
    <property type="match status" value="1"/>
</dbReference>
<dbReference type="KEGG" id="lua:D4A81_09140"/>
<dbReference type="InterPro" id="IPR011010">
    <property type="entry name" value="DNA_brk_join_enz"/>
</dbReference>
<accession>A0A385Q128</accession>
<dbReference type="OrthoDB" id="198772at2"/>
<gene>
    <name evidence="6" type="ORF">D4A81_09140</name>
</gene>
<evidence type="ECO:0000313" key="7">
    <source>
        <dbReference type="Proteomes" id="UP000265562"/>
    </source>
</evidence>
<keyword evidence="5" id="KW-0233">DNA recombination</keyword>